<comment type="caution">
    <text evidence="2">The sequence shown here is derived from an EMBL/GenBank/DDBJ whole genome shotgun (WGS) entry which is preliminary data.</text>
</comment>
<dbReference type="EMBL" id="JASCZI010122262">
    <property type="protein sequence ID" value="MED6164022.1"/>
    <property type="molecule type" value="Genomic_DNA"/>
</dbReference>
<evidence type="ECO:0000313" key="2">
    <source>
        <dbReference type="EMBL" id="MED6164022.1"/>
    </source>
</evidence>
<protein>
    <submittedName>
        <fullName evidence="2">Uncharacterized protein</fullName>
    </submittedName>
</protein>
<dbReference type="Proteomes" id="UP001341840">
    <property type="component" value="Unassembled WGS sequence"/>
</dbReference>
<keyword evidence="3" id="KW-1185">Reference proteome</keyword>
<reference evidence="2 3" key="1">
    <citation type="journal article" date="2023" name="Plants (Basel)">
        <title>Bridging the Gap: Combining Genomics and Transcriptomics Approaches to Understand Stylosanthes scabra, an Orphan Legume from the Brazilian Caatinga.</title>
        <authorList>
            <person name="Ferreira-Neto J.R.C."/>
            <person name="da Silva M.D."/>
            <person name="Binneck E."/>
            <person name="de Melo N.F."/>
            <person name="da Silva R.H."/>
            <person name="de Melo A.L.T.M."/>
            <person name="Pandolfi V."/>
            <person name="Bustamante F.O."/>
            <person name="Brasileiro-Vidal A.C."/>
            <person name="Benko-Iseppon A.M."/>
        </authorList>
    </citation>
    <scope>NUCLEOTIDE SEQUENCE [LARGE SCALE GENOMIC DNA]</scope>
    <source>
        <tissue evidence="2">Leaves</tissue>
    </source>
</reference>
<evidence type="ECO:0000256" key="1">
    <source>
        <dbReference type="SAM" id="MobiDB-lite"/>
    </source>
</evidence>
<name>A0ABU6UTQ3_9FABA</name>
<proteinExistence type="predicted"/>
<sequence length="243" mass="26185">MGLHVNAQIDFKKFLEAKVKISNANGPSVDDGAGSGMSISDPFLPGLEPKPGYVNTHCNMARAICSPKIVSESSDIGRERGVIPRDYGISPLINCVSPMTDRVVHEFLAGQNDALSGETLYQINKRASKNALNVEDDEAKIGGVEEVNSSCWVKEGAIVENYDDVEAERSGETLYRINDGCVEVSHFRELVDSIEGEEGEIKDSVVGSEDEAGIAEQHGIWERHSGFSSDEDNSLGAVKAKGV</sequence>
<evidence type="ECO:0000313" key="3">
    <source>
        <dbReference type="Proteomes" id="UP001341840"/>
    </source>
</evidence>
<accession>A0ABU6UTQ3</accession>
<organism evidence="2 3">
    <name type="scientific">Stylosanthes scabra</name>
    <dbReference type="NCBI Taxonomy" id="79078"/>
    <lineage>
        <taxon>Eukaryota</taxon>
        <taxon>Viridiplantae</taxon>
        <taxon>Streptophyta</taxon>
        <taxon>Embryophyta</taxon>
        <taxon>Tracheophyta</taxon>
        <taxon>Spermatophyta</taxon>
        <taxon>Magnoliopsida</taxon>
        <taxon>eudicotyledons</taxon>
        <taxon>Gunneridae</taxon>
        <taxon>Pentapetalae</taxon>
        <taxon>rosids</taxon>
        <taxon>fabids</taxon>
        <taxon>Fabales</taxon>
        <taxon>Fabaceae</taxon>
        <taxon>Papilionoideae</taxon>
        <taxon>50 kb inversion clade</taxon>
        <taxon>dalbergioids sensu lato</taxon>
        <taxon>Dalbergieae</taxon>
        <taxon>Pterocarpus clade</taxon>
        <taxon>Stylosanthes</taxon>
    </lineage>
</organism>
<feature type="region of interest" description="Disordered" evidence="1">
    <location>
        <begin position="221"/>
        <end position="243"/>
    </location>
</feature>
<gene>
    <name evidence="2" type="ORF">PIB30_085590</name>
</gene>